<comment type="similarity">
    <text evidence="1">Belongs to the prokaryotic/mitochondrial release factor family.</text>
</comment>
<evidence type="ECO:0000256" key="2">
    <source>
        <dbReference type="SAM" id="MobiDB-lite"/>
    </source>
</evidence>
<dbReference type="InterPro" id="IPR000352">
    <property type="entry name" value="Pep_chain_release_fac_I"/>
</dbReference>
<gene>
    <name evidence="4" type="ORF">B9Z37_11000</name>
</gene>
<dbReference type="Gene3D" id="3.30.160.20">
    <property type="match status" value="1"/>
</dbReference>
<dbReference type="PANTHER" id="PTHR47814:SF1">
    <property type="entry name" value="PEPTIDYL-TRNA HYDROLASE ARFB"/>
    <property type="match status" value="1"/>
</dbReference>
<dbReference type="EMBL" id="NESN01000004">
    <property type="protein sequence ID" value="PUE52700.1"/>
    <property type="molecule type" value="Genomic_DNA"/>
</dbReference>
<comment type="caution">
    <text evidence="4">The sequence shown here is derived from an EMBL/GenBank/DDBJ whole genome shotgun (WGS) entry which is preliminary data.</text>
</comment>
<dbReference type="PANTHER" id="PTHR47814">
    <property type="entry name" value="PEPTIDYL-TRNA HYDROLASE ARFB"/>
    <property type="match status" value="1"/>
</dbReference>
<dbReference type="AlphaFoldDB" id="A0A315E484"/>
<name>A0A315E484_9BURK</name>
<evidence type="ECO:0000313" key="5">
    <source>
        <dbReference type="Proteomes" id="UP000250790"/>
    </source>
</evidence>
<dbReference type="GO" id="GO:0003747">
    <property type="term" value="F:translation release factor activity"/>
    <property type="evidence" value="ECO:0007669"/>
    <property type="project" value="InterPro"/>
</dbReference>
<dbReference type="PROSITE" id="PS00745">
    <property type="entry name" value="RF_PROK_I"/>
    <property type="match status" value="1"/>
</dbReference>
<organism evidence="4 5">
    <name type="scientific">Limnohabitans parvus II-B4</name>
    <dbReference type="NCBI Taxonomy" id="1293052"/>
    <lineage>
        <taxon>Bacteria</taxon>
        <taxon>Pseudomonadati</taxon>
        <taxon>Pseudomonadota</taxon>
        <taxon>Betaproteobacteria</taxon>
        <taxon>Burkholderiales</taxon>
        <taxon>Comamonadaceae</taxon>
        <taxon>Limnohabitans</taxon>
    </lineage>
</organism>
<dbReference type="RefSeq" id="WP_108313067.1">
    <property type="nucleotide sequence ID" value="NZ_NESN01000004.1"/>
</dbReference>
<dbReference type="NCBIfam" id="NF006718">
    <property type="entry name" value="PRK09256.1"/>
    <property type="match status" value="1"/>
</dbReference>
<dbReference type="SUPFAM" id="SSF75620">
    <property type="entry name" value="Release factor"/>
    <property type="match status" value="1"/>
</dbReference>
<evidence type="ECO:0000259" key="3">
    <source>
        <dbReference type="PROSITE" id="PS00745"/>
    </source>
</evidence>
<sequence>MKHALHIDDAEVELSAIRAQGPGGQNVNKVSSAIQLRFDVAGSSLPDDVKQRWLQSGDGRLTQEGVFILKAQRHRTKEANRVDAWARLYETLDLYAKPPKPRKATKPTYGSVQRRLEGKAMQSKIKSGRRKDAAD</sequence>
<evidence type="ECO:0000313" key="4">
    <source>
        <dbReference type="EMBL" id="PUE52700.1"/>
    </source>
</evidence>
<feature type="region of interest" description="Disordered" evidence="2">
    <location>
        <begin position="97"/>
        <end position="135"/>
    </location>
</feature>
<dbReference type="GO" id="GO:0072344">
    <property type="term" value="P:rescue of stalled ribosome"/>
    <property type="evidence" value="ECO:0007669"/>
    <property type="project" value="TreeGrafter"/>
</dbReference>
<dbReference type="Proteomes" id="UP000250790">
    <property type="component" value="Unassembled WGS sequence"/>
</dbReference>
<dbReference type="InterPro" id="IPR045853">
    <property type="entry name" value="Pep_chain_release_fac_I_sf"/>
</dbReference>
<proteinExistence type="inferred from homology"/>
<dbReference type="GO" id="GO:0043022">
    <property type="term" value="F:ribosome binding"/>
    <property type="evidence" value="ECO:0007669"/>
    <property type="project" value="TreeGrafter"/>
</dbReference>
<feature type="domain" description="Prokaryotic-type class I peptide chain release factors" evidence="3">
    <location>
        <begin position="18"/>
        <end position="34"/>
    </location>
</feature>
<accession>A0A315E484</accession>
<dbReference type="Pfam" id="PF00472">
    <property type="entry name" value="RF-1"/>
    <property type="match status" value="1"/>
</dbReference>
<keyword evidence="4" id="KW-0378">Hydrolase</keyword>
<protein>
    <submittedName>
        <fullName evidence="4">Aminoacyl-tRNA hydrolase</fullName>
    </submittedName>
</protein>
<dbReference type="OrthoDB" id="9815709at2"/>
<evidence type="ECO:0000256" key="1">
    <source>
        <dbReference type="ARBA" id="ARBA00010835"/>
    </source>
</evidence>
<dbReference type="GO" id="GO:0004045">
    <property type="term" value="F:peptidyl-tRNA hydrolase activity"/>
    <property type="evidence" value="ECO:0007669"/>
    <property type="project" value="TreeGrafter"/>
</dbReference>
<reference evidence="4 5" key="1">
    <citation type="submission" date="2017-04" db="EMBL/GenBank/DDBJ databases">
        <title>Unexpected and diverse lifestyles within the genus Limnohabitans.</title>
        <authorList>
            <person name="Kasalicky V."/>
            <person name="Mehrshad M."/>
            <person name="Andrei S.-A."/>
            <person name="Salcher M."/>
            <person name="Kratochvilova H."/>
            <person name="Simek K."/>
            <person name="Ghai R."/>
        </authorList>
    </citation>
    <scope>NUCLEOTIDE SEQUENCE [LARGE SCALE GENOMIC DNA]</scope>
    <source>
        <strain evidence="4 5">II-B4</strain>
    </source>
</reference>
<keyword evidence="5" id="KW-1185">Reference proteome</keyword>